<evidence type="ECO:0000313" key="3">
    <source>
        <dbReference type="Proteomes" id="UP000214646"/>
    </source>
</evidence>
<reference evidence="3" key="1">
    <citation type="submission" date="2017-06" db="EMBL/GenBank/DDBJ databases">
        <title>Genome analysis of Fimbriiglobus ruber SP5, the first member of the order Planctomycetales with confirmed chitinolytic capability.</title>
        <authorList>
            <person name="Ravin N.V."/>
            <person name="Rakitin A.L."/>
            <person name="Ivanova A.A."/>
            <person name="Beletsky A.V."/>
            <person name="Kulichevskaya I.S."/>
            <person name="Mardanov A.V."/>
            <person name="Dedysh S.N."/>
        </authorList>
    </citation>
    <scope>NUCLEOTIDE SEQUENCE [LARGE SCALE GENOMIC DNA]</scope>
    <source>
        <strain evidence="3">SP5</strain>
    </source>
</reference>
<dbReference type="Proteomes" id="UP000214646">
    <property type="component" value="Unassembled WGS sequence"/>
</dbReference>
<accession>A0A225CXT4</accession>
<evidence type="ECO:0000313" key="2">
    <source>
        <dbReference type="EMBL" id="OWK34180.1"/>
    </source>
</evidence>
<evidence type="ECO:0000256" key="1">
    <source>
        <dbReference type="SAM" id="MobiDB-lite"/>
    </source>
</evidence>
<dbReference type="AlphaFoldDB" id="A0A225CXT4"/>
<dbReference type="OrthoDB" id="69722at2"/>
<name>A0A225CXT4_9BACT</name>
<organism evidence="2 3">
    <name type="scientific">Fimbriiglobus ruber</name>
    <dbReference type="NCBI Taxonomy" id="1908690"/>
    <lineage>
        <taxon>Bacteria</taxon>
        <taxon>Pseudomonadati</taxon>
        <taxon>Planctomycetota</taxon>
        <taxon>Planctomycetia</taxon>
        <taxon>Gemmatales</taxon>
        <taxon>Gemmataceae</taxon>
        <taxon>Fimbriiglobus</taxon>
    </lineage>
</organism>
<comment type="caution">
    <text evidence="2">The sequence shown here is derived from an EMBL/GenBank/DDBJ whole genome shotgun (WGS) entry which is preliminary data.</text>
</comment>
<sequence>MSSDKRRTANRRNAEKSTGPKTPAGRAKVAGNALAHSLDSARTVLPGESAAAWDQHRAGVMTSLAPVGELEVALADRVAACLWRLRRVVAYETAVTVADLEEAAEPVPREDEDRTFDAGRADRQRMRELENRMTDLFGVLTAWSSAAELFEQLPSLPDGTGLDGDAVEGVFEDMAGNLSDHDGPAFDITSAEFLAGLDVPAAARDDPFHWDGWTAGLVRRAVAVMAAAGNVDADDLLTRAGESRRQWVRDQREQIARLETAALEVEARLTARRDRQILRAAIPAAATLDRITRYEAHLSRQITHALHTLERLQAARAGQPVLPPVAIDVVVDVPPPTG</sequence>
<feature type="region of interest" description="Disordered" evidence="1">
    <location>
        <begin position="1"/>
        <end position="27"/>
    </location>
</feature>
<dbReference type="RefSeq" id="WP_088260500.1">
    <property type="nucleotide sequence ID" value="NZ_NIDE01000020.1"/>
</dbReference>
<dbReference type="EMBL" id="NIDE01000020">
    <property type="protein sequence ID" value="OWK34180.1"/>
    <property type="molecule type" value="Genomic_DNA"/>
</dbReference>
<feature type="compositionally biased region" description="Basic and acidic residues" evidence="1">
    <location>
        <begin position="1"/>
        <end position="15"/>
    </location>
</feature>
<protein>
    <submittedName>
        <fullName evidence="2">Uncharacterized protein</fullName>
    </submittedName>
</protein>
<proteinExistence type="predicted"/>
<keyword evidence="3" id="KW-1185">Reference proteome</keyword>
<gene>
    <name evidence="2" type="ORF">FRUB_10151</name>
</gene>